<comment type="subcellular location">
    <subcellularLocation>
        <location evidence="3">Endoplasmic reticulum membrane</location>
        <topology evidence="3">Peripheral membrane protein</topology>
    </subcellularLocation>
    <subcellularLocation>
        <location evidence="2">Microsome membrane</location>
        <topology evidence="2">Peripheral membrane protein</topology>
    </subcellularLocation>
</comment>
<evidence type="ECO:0000256" key="10">
    <source>
        <dbReference type="ARBA" id="ARBA00023004"/>
    </source>
</evidence>
<dbReference type="GO" id="GO:0005506">
    <property type="term" value="F:iron ion binding"/>
    <property type="evidence" value="ECO:0007669"/>
    <property type="project" value="InterPro"/>
</dbReference>
<keyword evidence="7" id="KW-0256">Endoplasmic reticulum</keyword>
<evidence type="ECO:0000313" key="16">
    <source>
        <dbReference type="RefSeq" id="XP_028147986.1"/>
    </source>
</evidence>
<feature type="binding site" description="axial binding residue" evidence="13">
    <location>
        <position position="440"/>
    </location>
    <ligand>
        <name>heme</name>
        <dbReference type="ChEBI" id="CHEBI:30413"/>
    </ligand>
    <ligandPart>
        <name>Fe</name>
        <dbReference type="ChEBI" id="CHEBI:18248"/>
    </ligandPart>
</feature>
<evidence type="ECO:0000256" key="13">
    <source>
        <dbReference type="PIRSR" id="PIRSR602401-1"/>
    </source>
</evidence>
<evidence type="ECO:0000256" key="11">
    <source>
        <dbReference type="ARBA" id="ARBA00023033"/>
    </source>
</evidence>
<keyword evidence="11 14" id="KW-0503">Monooxygenase</keyword>
<comment type="cofactor">
    <cofactor evidence="1 13">
        <name>heme</name>
        <dbReference type="ChEBI" id="CHEBI:30413"/>
    </cofactor>
</comment>
<keyword evidence="5 13" id="KW-0349">Heme</keyword>
<dbReference type="InParanoid" id="A0A6P7GEK6"/>
<sequence length="496" mass="57735">MSFLYSSWALNYVIFCITILFLLYKYFTRQFDYWNKRGVYTSKPVPFFGNVFDVVIFKRNLSEHIKKLYDETDEPYFGIFVFDKPVLVLKSPKLIKDILIKDFHMFCDRSLADGSHNKTISNFVFFQKNPKWNLTRKKLTSFFTSSMSKAFFTNIELINQKFIEHLENISEPVDAKAIAGHFSTEMIARCFFATDPRCFEKEPSKFRHCVHRIFQFSVRNGLIQTFYFLKPSLIKLFKLNFLETSVMEYFHKIFLEAMECRKDYDGKPVNAVDVVNHLKKKHNGEFPDQYLYISNTMFLLVAGHETTSSAIGYALYELAVNPDIQEKLRNSVQDNYKTYEGLTYEGVQKNNYLDMVINETLRKYGLLPVLDRDALADYQFEGTDLVIEKGTAVYIPYFAMFRDPKYFPNPLKFNPERFADNTFNSDGYTFFPFGEGPRACIGKRLGLLAIAACVSNVVLKFNIEKCEATPDAIEFEPKSLALQSKDGLKIKLIARE</sequence>
<evidence type="ECO:0000256" key="4">
    <source>
        <dbReference type="ARBA" id="ARBA00010617"/>
    </source>
</evidence>
<dbReference type="FunFam" id="1.10.630.10:FF:000182">
    <property type="entry name" value="Cytochrome P450 3A4"/>
    <property type="match status" value="1"/>
</dbReference>
<reference evidence="16" key="1">
    <citation type="submission" date="2025-08" db="UniProtKB">
        <authorList>
            <consortium name="RefSeq"/>
        </authorList>
    </citation>
    <scope>IDENTIFICATION</scope>
</reference>
<dbReference type="CDD" id="cd11056">
    <property type="entry name" value="CYP6-like"/>
    <property type="match status" value="1"/>
</dbReference>
<evidence type="ECO:0000256" key="2">
    <source>
        <dbReference type="ARBA" id="ARBA00004174"/>
    </source>
</evidence>
<dbReference type="InterPro" id="IPR002401">
    <property type="entry name" value="Cyt_P450_E_grp-I"/>
</dbReference>
<dbReference type="Gene3D" id="1.10.630.10">
    <property type="entry name" value="Cytochrome P450"/>
    <property type="match status" value="1"/>
</dbReference>
<dbReference type="InterPro" id="IPR001128">
    <property type="entry name" value="Cyt_P450"/>
</dbReference>
<gene>
    <name evidence="16" type="primary">LOC114341394</name>
</gene>
<dbReference type="PRINTS" id="PR00463">
    <property type="entry name" value="EP450I"/>
</dbReference>
<dbReference type="Pfam" id="PF00067">
    <property type="entry name" value="p450"/>
    <property type="match status" value="1"/>
</dbReference>
<keyword evidence="12 15" id="KW-0472">Membrane</keyword>
<dbReference type="GO" id="GO:0005789">
    <property type="term" value="C:endoplasmic reticulum membrane"/>
    <property type="evidence" value="ECO:0007669"/>
    <property type="project" value="UniProtKB-SubCell"/>
</dbReference>
<name>A0A6P7GEK6_DIAVI</name>
<dbReference type="PROSITE" id="PS00086">
    <property type="entry name" value="CYTOCHROME_P450"/>
    <property type="match status" value="1"/>
</dbReference>
<evidence type="ECO:0000256" key="8">
    <source>
        <dbReference type="ARBA" id="ARBA00022848"/>
    </source>
</evidence>
<dbReference type="InterPro" id="IPR050476">
    <property type="entry name" value="Insect_CytP450_Detox"/>
</dbReference>
<evidence type="ECO:0000256" key="15">
    <source>
        <dbReference type="SAM" id="Phobius"/>
    </source>
</evidence>
<comment type="similarity">
    <text evidence="4 14">Belongs to the cytochrome P450 family.</text>
</comment>
<dbReference type="GO" id="GO:0016705">
    <property type="term" value="F:oxidoreductase activity, acting on paired donors, with incorporation or reduction of molecular oxygen"/>
    <property type="evidence" value="ECO:0007669"/>
    <property type="project" value="InterPro"/>
</dbReference>
<evidence type="ECO:0000256" key="1">
    <source>
        <dbReference type="ARBA" id="ARBA00001971"/>
    </source>
</evidence>
<evidence type="ECO:0000256" key="3">
    <source>
        <dbReference type="ARBA" id="ARBA00004406"/>
    </source>
</evidence>
<keyword evidence="6 13" id="KW-0479">Metal-binding</keyword>
<dbReference type="SUPFAM" id="SSF48264">
    <property type="entry name" value="Cytochrome P450"/>
    <property type="match status" value="1"/>
</dbReference>
<keyword evidence="15" id="KW-1133">Transmembrane helix</keyword>
<keyword evidence="9 14" id="KW-0560">Oxidoreductase</keyword>
<keyword evidence="10 13" id="KW-0408">Iron</keyword>
<dbReference type="AlphaFoldDB" id="A0A6P7GEK6"/>
<evidence type="ECO:0000256" key="14">
    <source>
        <dbReference type="RuleBase" id="RU000461"/>
    </source>
</evidence>
<dbReference type="InterPro" id="IPR036396">
    <property type="entry name" value="Cyt_P450_sf"/>
</dbReference>
<keyword evidence="8" id="KW-0492">Microsome</keyword>
<dbReference type="GO" id="GO:0020037">
    <property type="term" value="F:heme binding"/>
    <property type="evidence" value="ECO:0007669"/>
    <property type="project" value="InterPro"/>
</dbReference>
<protein>
    <submittedName>
        <fullName evidence="16">Cytochrome P450 6j1-like</fullName>
    </submittedName>
</protein>
<dbReference type="PRINTS" id="PR00385">
    <property type="entry name" value="P450"/>
</dbReference>
<keyword evidence="15" id="KW-0812">Transmembrane</keyword>
<dbReference type="GO" id="GO:0004497">
    <property type="term" value="F:monooxygenase activity"/>
    <property type="evidence" value="ECO:0007669"/>
    <property type="project" value="UniProtKB-KW"/>
</dbReference>
<evidence type="ECO:0000256" key="5">
    <source>
        <dbReference type="ARBA" id="ARBA00022617"/>
    </source>
</evidence>
<accession>A0A6P7GEK6</accession>
<dbReference type="PANTHER" id="PTHR24292:SF45">
    <property type="entry name" value="CYTOCHROME P450 6G1-RELATED"/>
    <property type="match status" value="1"/>
</dbReference>
<dbReference type="PANTHER" id="PTHR24292">
    <property type="entry name" value="CYTOCHROME P450"/>
    <property type="match status" value="1"/>
</dbReference>
<dbReference type="InterPro" id="IPR017972">
    <property type="entry name" value="Cyt_P450_CS"/>
</dbReference>
<dbReference type="RefSeq" id="XP_028147986.1">
    <property type="nucleotide sequence ID" value="XM_028292185.1"/>
</dbReference>
<organism evidence="16">
    <name type="scientific">Diabrotica virgifera virgifera</name>
    <name type="common">western corn rootworm</name>
    <dbReference type="NCBI Taxonomy" id="50390"/>
    <lineage>
        <taxon>Eukaryota</taxon>
        <taxon>Metazoa</taxon>
        <taxon>Ecdysozoa</taxon>
        <taxon>Arthropoda</taxon>
        <taxon>Hexapoda</taxon>
        <taxon>Insecta</taxon>
        <taxon>Pterygota</taxon>
        <taxon>Neoptera</taxon>
        <taxon>Endopterygota</taxon>
        <taxon>Coleoptera</taxon>
        <taxon>Polyphaga</taxon>
        <taxon>Cucujiformia</taxon>
        <taxon>Chrysomeloidea</taxon>
        <taxon>Chrysomelidae</taxon>
        <taxon>Galerucinae</taxon>
        <taxon>Diabroticina</taxon>
        <taxon>Diabroticites</taxon>
        <taxon>Diabrotica</taxon>
    </lineage>
</organism>
<evidence type="ECO:0000256" key="9">
    <source>
        <dbReference type="ARBA" id="ARBA00023002"/>
    </source>
</evidence>
<evidence type="ECO:0000256" key="12">
    <source>
        <dbReference type="ARBA" id="ARBA00023136"/>
    </source>
</evidence>
<evidence type="ECO:0000256" key="6">
    <source>
        <dbReference type="ARBA" id="ARBA00022723"/>
    </source>
</evidence>
<feature type="transmembrane region" description="Helical" evidence="15">
    <location>
        <begin position="6"/>
        <end position="27"/>
    </location>
</feature>
<proteinExistence type="inferred from homology"/>
<evidence type="ECO:0000256" key="7">
    <source>
        <dbReference type="ARBA" id="ARBA00022824"/>
    </source>
</evidence>